<dbReference type="Gene3D" id="3.40.50.1110">
    <property type="entry name" value="SGNH hydrolase"/>
    <property type="match status" value="1"/>
</dbReference>
<protein>
    <recommendedName>
        <fullName evidence="1">SGNH hydrolase-type esterase domain-containing protein</fullName>
    </recommendedName>
</protein>
<dbReference type="EMBL" id="LAZR01020855">
    <property type="protein sequence ID" value="KKL87356.1"/>
    <property type="molecule type" value="Genomic_DNA"/>
</dbReference>
<comment type="caution">
    <text evidence="2">The sequence shown here is derived from an EMBL/GenBank/DDBJ whole genome shotgun (WGS) entry which is preliminary data.</text>
</comment>
<dbReference type="AlphaFoldDB" id="A0A0F9GA80"/>
<feature type="non-terminal residue" evidence="2">
    <location>
        <position position="1"/>
    </location>
</feature>
<evidence type="ECO:0000259" key="1">
    <source>
        <dbReference type="Pfam" id="PF13472"/>
    </source>
</evidence>
<dbReference type="InterPro" id="IPR013830">
    <property type="entry name" value="SGNH_hydro"/>
</dbReference>
<proteinExistence type="predicted"/>
<sequence>TLGGEGRGYLSFPMRGHTLALDFPAKPGVSELLQKLERITLDHGGRIYLAKDSVMSAESFAAMYPKVDAMRAVHRRFKGKPGTLAQYGDSITITGAFLAHYAFARKIEPKNCPADVKRECEVVQKHADLDLWRKWKGIGNTGMTTNDWLFRGVDGWQKRLNPEAAVIMFGTNDGMPAPQYAENTASALRRILANGTVPILTSPPPKRNSNKEPYRLACLAIANGLKVPLIDFYTEILRRRPDDWDGQLPQFKKYKGYQQPTLMHDAHPSNPSQWVNDFSEEGLNKNGYNLRNYMTIRAYYQVITKAFEAGG</sequence>
<evidence type="ECO:0000313" key="2">
    <source>
        <dbReference type="EMBL" id="KKL87356.1"/>
    </source>
</evidence>
<dbReference type="InterPro" id="IPR036514">
    <property type="entry name" value="SGNH_hydro_sf"/>
</dbReference>
<dbReference type="Pfam" id="PF13472">
    <property type="entry name" value="Lipase_GDSL_2"/>
    <property type="match status" value="1"/>
</dbReference>
<accession>A0A0F9GA80</accession>
<dbReference type="SUPFAM" id="SSF52266">
    <property type="entry name" value="SGNH hydrolase"/>
    <property type="match status" value="1"/>
</dbReference>
<feature type="domain" description="SGNH hydrolase-type esterase" evidence="1">
    <location>
        <begin position="88"/>
        <end position="249"/>
    </location>
</feature>
<organism evidence="2">
    <name type="scientific">marine sediment metagenome</name>
    <dbReference type="NCBI Taxonomy" id="412755"/>
    <lineage>
        <taxon>unclassified sequences</taxon>
        <taxon>metagenomes</taxon>
        <taxon>ecological metagenomes</taxon>
    </lineage>
</organism>
<reference evidence="2" key="1">
    <citation type="journal article" date="2015" name="Nature">
        <title>Complex archaea that bridge the gap between prokaryotes and eukaryotes.</title>
        <authorList>
            <person name="Spang A."/>
            <person name="Saw J.H."/>
            <person name="Jorgensen S.L."/>
            <person name="Zaremba-Niedzwiedzka K."/>
            <person name="Martijn J."/>
            <person name="Lind A.E."/>
            <person name="van Eijk R."/>
            <person name="Schleper C."/>
            <person name="Guy L."/>
            <person name="Ettema T.J."/>
        </authorList>
    </citation>
    <scope>NUCLEOTIDE SEQUENCE</scope>
</reference>
<name>A0A0F9GA80_9ZZZZ</name>
<gene>
    <name evidence="2" type="ORF">LCGC14_1935520</name>
</gene>